<dbReference type="RefSeq" id="WP_344670988.1">
    <property type="nucleotide sequence ID" value="NZ_BAAAQN010000071.1"/>
</dbReference>
<evidence type="ECO:0000313" key="4">
    <source>
        <dbReference type="Proteomes" id="UP001500751"/>
    </source>
</evidence>
<protein>
    <submittedName>
        <fullName evidence="3">FAD-dependent oxidoreductase</fullName>
    </submittedName>
</protein>
<dbReference type="SUPFAM" id="SSF54373">
    <property type="entry name" value="FAD-linked reductases, C-terminal domain"/>
    <property type="match status" value="1"/>
</dbReference>
<dbReference type="PRINTS" id="PR00469">
    <property type="entry name" value="PNDRDTASEII"/>
</dbReference>
<evidence type="ECO:0000313" key="3">
    <source>
        <dbReference type="EMBL" id="GAA2058517.1"/>
    </source>
</evidence>
<proteinExistence type="predicted"/>
<keyword evidence="1" id="KW-0560">Oxidoreductase</keyword>
<dbReference type="Proteomes" id="UP001500751">
    <property type="component" value="Unassembled WGS sequence"/>
</dbReference>
<dbReference type="InterPro" id="IPR036188">
    <property type="entry name" value="FAD/NAD-bd_sf"/>
</dbReference>
<dbReference type="Gene3D" id="3.30.9.10">
    <property type="entry name" value="D-Amino Acid Oxidase, subunit A, domain 2"/>
    <property type="match status" value="1"/>
</dbReference>
<dbReference type="PANTHER" id="PTHR13847">
    <property type="entry name" value="SARCOSINE DEHYDROGENASE-RELATED"/>
    <property type="match status" value="1"/>
</dbReference>
<name>A0ABN2VH82_9ACTN</name>
<gene>
    <name evidence="3" type="ORF">GCM10009839_80470</name>
</gene>
<dbReference type="EMBL" id="BAAAQN010000071">
    <property type="protein sequence ID" value="GAA2058517.1"/>
    <property type="molecule type" value="Genomic_DNA"/>
</dbReference>
<reference evidence="3 4" key="1">
    <citation type="journal article" date="2019" name="Int. J. Syst. Evol. Microbiol.">
        <title>The Global Catalogue of Microorganisms (GCM) 10K type strain sequencing project: providing services to taxonomists for standard genome sequencing and annotation.</title>
        <authorList>
            <consortium name="The Broad Institute Genomics Platform"/>
            <consortium name="The Broad Institute Genome Sequencing Center for Infectious Disease"/>
            <person name="Wu L."/>
            <person name="Ma J."/>
        </authorList>
    </citation>
    <scope>NUCLEOTIDE SEQUENCE [LARGE SCALE GENOMIC DNA]</scope>
    <source>
        <strain evidence="3 4">JCM 16014</strain>
    </source>
</reference>
<sequence>MSAAPRPPYPAGPPDVVVVGAGMVGAACALYLARAGLAVTVVDRGPVAGGTSGAGEGNLLVSDKGPGPELDLALRSQELWRSLAEEELGARGESFEYEAKGGLVVAFTPADFAALQVFAATQNEAGVRAEEVPAEQLSEFEPHLAPDVAGGFWYPQDAQVMPALAAARLLKASGAALRLGSAVTGLLMSDGAVRGVRTTSGEIPARIVVNAAGLWSGAIAELAGSALPVQPRRGFVLVTEPLPPLIRHKVYSAAYVSDVSSSDAALQSSGVVEGTPSGPVLIGASRERVGLDRTPSYDALGRLAGQAAELFPFLERVAVQRYYCGFRPYLPDHLSAIGPDAHVAGLYHAAGHEGAGIGLAPATGELIAALVTGTKPMVDPEPFRPGRFADGCGCSEEAAR</sequence>
<dbReference type="InterPro" id="IPR006076">
    <property type="entry name" value="FAD-dep_OxRdtase"/>
</dbReference>
<keyword evidence="4" id="KW-1185">Reference proteome</keyword>
<dbReference type="SUPFAM" id="SSF51905">
    <property type="entry name" value="FAD/NAD(P)-binding domain"/>
    <property type="match status" value="1"/>
</dbReference>
<comment type="caution">
    <text evidence="3">The sequence shown here is derived from an EMBL/GenBank/DDBJ whole genome shotgun (WGS) entry which is preliminary data.</text>
</comment>
<accession>A0ABN2VH82</accession>
<evidence type="ECO:0000259" key="2">
    <source>
        <dbReference type="Pfam" id="PF01266"/>
    </source>
</evidence>
<dbReference type="Pfam" id="PF01266">
    <property type="entry name" value="DAO"/>
    <property type="match status" value="1"/>
</dbReference>
<dbReference type="PANTHER" id="PTHR13847:SF287">
    <property type="entry name" value="FAD-DEPENDENT OXIDOREDUCTASE DOMAIN-CONTAINING PROTEIN 1"/>
    <property type="match status" value="1"/>
</dbReference>
<evidence type="ECO:0000256" key="1">
    <source>
        <dbReference type="ARBA" id="ARBA00023002"/>
    </source>
</evidence>
<dbReference type="Gene3D" id="3.50.50.60">
    <property type="entry name" value="FAD/NAD(P)-binding domain"/>
    <property type="match status" value="1"/>
</dbReference>
<feature type="domain" description="FAD dependent oxidoreductase" evidence="2">
    <location>
        <begin position="15"/>
        <end position="370"/>
    </location>
</feature>
<organism evidence="3 4">
    <name type="scientific">Catenulispora yoronensis</name>
    <dbReference type="NCBI Taxonomy" id="450799"/>
    <lineage>
        <taxon>Bacteria</taxon>
        <taxon>Bacillati</taxon>
        <taxon>Actinomycetota</taxon>
        <taxon>Actinomycetes</taxon>
        <taxon>Catenulisporales</taxon>
        <taxon>Catenulisporaceae</taxon>
        <taxon>Catenulispora</taxon>
    </lineage>
</organism>
<dbReference type="PROSITE" id="PS51257">
    <property type="entry name" value="PROKAR_LIPOPROTEIN"/>
    <property type="match status" value="1"/>
</dbReference>